<name>A0A512J9M0_9HYPH</name>
<evidence type="ECO:0000313" key="1">
    <source>
        <dbReference type="EMBL" id="GEP06615.1"/>
    </source>
</evidence>
<accession>A0A512J9M0</accession>
<proteinExistence type="predicted"/>
<protein>
    <submittedName>
        <fullName evidence="1">Uncharacterized protein</fullName>
    </submittedName>
</protein>
<dbReference type="RefSeq" id="WP_147028139.1">
    <property type="nucleotide sequence ID" value="NZ_BJZU01000111.1"/>
</dbReference>
<evidence type="ECO:0000313" key="2">
    <source>
        <dbReference type="EMBL" id="GLS66229.1"/>
    </source>
</evidence>
<dbReference type="EMBL" id="BSPK01000100">
    <property type="protein sequence ID" value="GLS66229.1"/>
    <property type="molecule type" value="Genomic_DNA"/>
</dbReference>
<evidence type="ECO:0000313" key="4">
    <source>
        <dbReference type="Proteomes" id="UP001156856"/>
    </source>
</evidence>
<reference evidence="2" key="4">
    <citation type="submission" date="2023-01" db="EMBL/GenBank/DDBJ databases">
        <title>Draft genome sequence of Methylobacterium oxalidis strain NBRC 107715.</title>
        <authorList>
            <person name="Sun Q."/>
            <person name="Mori K."/>
        </authorList>
    </citation>
    <scope>NUCLEOTIDE SEQUENCE</scope>
    <source>
        <strain evidence="2">NBRC 107715</strain>
    </source>
</reference>
<keyword evidence="4" id="KW-1185">Reference proteome</keyword>
<organism evidence="1 3">
    <name type="scientific">Methylobacterium oxalidis</name>
    <dbReference type="NCBI Taxonomy" id="944322"/>
    <lineage>
        <taxon>Bacteria</taxon>
        <taxon>Pseudomonadati</taxon>
        <taxon>Pseudomonadota</taxon>
        <taxon>Alphaproteobacteria</taxon>
        <taxon>Hyphomicrobiales</taxon>
        <taxon>Methylobacteriaceae</taxon>
        <taxon>Methylobacterium</taxon>
    </lineage>
</organism>
<dbReference type="Proteomes" id="UP000321960">
    <property type="component" value="Unassembled WGS sequence"/>
</dbReference>
<reference evidence="4" key="2">
    <citation type="journal article" date="2019" name="Int. J. Syst. Evol. Microbiol.">
        <title>The Global Catalogue of Microorganisms (GCM) 10K type strain sequencing project: providing services to taxonomists for standard genome sequencing and annotation.</title>
        <authorList>
            <consortium name="The Broad Institute Genomics Platform"/>
            <consortium name="The Broad Institute Genome Sequencing Center for Infectious Disease"/>
            <person name="Wu L."/>
            <person name="Ma J."/>
        </authorList>
    </citation>
    <scope>NUCLEOTIDE SEQUENCE [LARGE SCALE GENOMIC DNA]</scope>
    <source>
        <strain evidence="4">NBRC 107715</strain>
    </source>
</reference>
<dbReference type="Proteomes" id="UP001156856">
    <property type="component" value="Unassembled WGS sequence"/>
</dbReference>
<reference evidence="1 3" key="3">
    <citation type="submission" date="2019-07" db="EMBL/GenBank/DDBJ databases">
        <title>Whole genome shotgun sequence of Methylobacterium oxalidis NBRC 107715.</title>
        <authorList>
            <person name="Hosoyama A."/>
            <person name="Uohara A."/>
            <person name="Ohji S."/>
            <person name="Ichikawa N."/>
        </authorList>
    </citation>
    <scope>NUCLEOTIDE SEQUENCE [LARGE SCALE GENOMIC DNA]</scope>
    <source>
        <strain evidence="1 3">NBRC 107715</strain>
    </source>
</reference>
<comment type="caution">
    <text evidence="1">The sequence shown here is derived from an EMBL/GenBank/DDBJ whole genome shotgun (WGS) entry which is preliminary data.</text>
</comment>
<sequence>MSEDRRALATSLIEAILEDELTASNFAQAAWRIEAARSSRDAEATRWLARYHRVKALENRGRLAALGTETGWDFFNTVKPGP</sequence>
<reference evidence="2" key="1">
    <citation type="journal article" date="2014" name="Int. J. Syst. Evol. Microbiol.">
        <title>Complete genome of a new Firmicutes species belonging to the dominant human colonic microbiota ('Ruminococcus bicirculans') reveals two chromosomes and a selective capacity to utilize plant glucans.</title>
        <authorList>
            <consortium name="NISC Comparative Sequencing Program"/>
            <person name="Wegmann U."/>
            <person name="Louis P."/>
            <person name="Goesmann A."/>
            <person name="Henrissat B."/>
            <person name="Duncan S.H."/>
            <person name="Flint H.J."/>
        </authorList>
    </citation>
    <scope>NUCLEOTIDE SEQUENCE</scope>
    <source>
        <strain evidence="2">NBRC 107715</strain>
    </source>
</reference>
<evidence type="ECO:0000313" key="3">
    <source>
        <dbReference type="Proteomes" id="UP000321960"/>
    </source>
</evidence>
<gene>
    <name evidence="2" type="ORF">GCM10007888_46110</name>
    <name evidence="1" type="ORF">MOX02_46530</name>
</gene>
<dbReference type="AlphaFoldDB" id="A0A512J9M0"/>
<dbReference type="OrthoDB" id="9858357at2"/>
<dbReference type="EMBL" id="BJZU01000111">
    <property type="protein sequence ID" value="GEP06615.1"/>
    <property type="molecule type" value="Genomic_DNA"/>
</dbReference>